<evidence type="ECO:0000256" key="2">
    <source>
        <dbReference type="SAM" id="SignalP"/>
    </source>
</evidence>
<dbReference type="InterPro" id="IPR043427">
    <property type="entry name" value="YscJ/FliF"/>
</dbReference>
<dbReference type="EMBL" id="JAAZON010000263">
    <property type="protein sequence ID" value="NMC62723.1"/>
    <property type="molecule type" value="Genomic_DNA"/>
</dbReference>
<keyword evidence="2" id="KW-0732">Signal</keyword>
<feature type="transmembrane region" description="Helical" evidence="1">
    <location>
        <begin position="233"/>
        <end position="255"/>
    </location>
</feature>
<proteinExistence type="predicted"/>
<keyword evidence="1" id="KW-0472">Membrane</keyword>
<name>A0A7X9FQZ6_9DELT</name>
<dbReference type="AlphaFoldDB" id="A0A7X9FQZ6"/>
<keyword evidence="1" id="KW-0812">Transmembrane</keyword>
<keyword evidence="1" id="KW-1133">Transmembrane helix</keyword>
<accession>A0A7X9FQZ6</accession>
<gene>
    <name evidence="4" type="ORF">GYA55_06085</name>
</gene>
<protein>
    <recommendedName>
        <fullName evidence="3">Flagellar M-ring N-terminal domain-containing protein</fullName>
    </recommendedName>
</protein>
<reference evidence="4 5" key="1">
    <citation type="journal article" date="2020" name="Biotechnol. Biofuels">
        <title>New insights from the biogas microbiome by comprehensive genome-resolved metagenomics of nearly 1600 species originating from multiple anaerobic digesters.</title>
        <authorList>
            <person name="Campanaro S."/>
            <person name="Treu L."/>
            <person name="Rodriguez-R L.M."/>
            <person name="Kovalovszki A."/>
            <person name="Ziels R.M."/>
            <person name="Maus I."/>
            <person name="Zhu X."/>
            <person name="Kougias P.G."/>
            <person name="Basile A."/>
            <person name="Luo G."/>
            <person name="Schluter A."/>
            <person name="Konstantinidis K.T."/>
            <person name="Angelidaki I."/>
        </authorList>
    </citation>
    <scope>NUCLEOTIDE SEQUENCE [LARGE SCALE GENOMIC DNA]</scope>
    <source>
        <strain evidence="4">AS27yjCOA_65</strain>
    </source>
</reference>
<feature type="signal peptide" evidence="2">
    <location>
        <begin position="1"/>
        <end position="23"/>
    </location>
</feature>
<dbReference type="PANTHER" id="PTHR30046">
    <property type="entry name" value="FLAGELLAR M-RING PROTEIN"/>
    <property type="match status" value="1"/>
</dbReference>
<evidence type="ECO:0000259" key="3">
    <source>
        <dbReference type="Pfam" id="PF01514"/>
    </source>
</evidence>
<feature type="chain" id="PRO_5030954519" description="Flagellar M-ring N-terminal domain-containing protein" evidence="2">
    <location>
        <begin position="24"/>
        <end position="301"/>
    </location>
</feature>
<evidence type="ECO:0000313" key="4">
    <source>
        <dbReference type="EMBL" id="NMC62723.1"/>
    </source>
</evidence>
<dbReference type="InterPro" id="IPR006182">
    <property type="entry name" value="FliF_N_dom"/>
</dbReference>
<dbReference type="Gene3D" id="3.30.70.1530">
    <property type="entry name" value="Hypothetical protein rpa1041"/>
    <property type="match status" value="1"/>
</dbReference>
<dbReference type="Pfam" id="PF01514">
    <property type="entry name" value="YscJ_FliF"/>
    <property type="match status" value="1"/>
</dbReference>
<sequence>MQASIRDASLKICFFLSCALLLACQGEQIGSGLDQAQANHMVAVLNAHGIASVSKKEGGGKGNFAVWVDRSDRGEAAALIDEKGLLQRGEASLEDLLSNQGLLPGSRDIDQLKLDRALAVQLEKLLMNLPGVYSARVVVRQNFLPEGAKPSVSVVLEGDFRKGLSKEELITLARQVLPGIETEQIMVSMHRSYAADALAEEIGVLNIKGRPIPLALASFLGWWRVPKDDYTSLALALVGLLIACAFIGVIVGYWYGYYIQAHRPYDRHDLVPKVTRVNGRRVEEAKASDLDLTGVEWTRKD</sequence>
<evidence type="ECO:0000256" key="1">
    <source>
        <dbReference type="SAM" id="Phobius"/>
    </source>
</evidence>
<feature type="domain" description="Flagellar M-ring N-terminal" evidence="3">
    <location>
        <begin position="30"/>
        <end position="188"/>
    </location>
</feature>
<dbReference type="Proteomes" id="UP000524246">
    <property type="component" value="Unassembled WGS sequence"/>
</dbReference>
<comment type="caution">
    <text evidence="4">The sequence shown here is derived from an EMBL/GenBank/DDBJ whole genome shotgun (WGS) entry which is preliminary data.</text>
</comment>
<organism evidence="4 5">
    <name type="scientific">SAR324 cluster bacterium</name>
    <dbReference type="NCBI Taxonomy" id="2024889"/>
    <lineage>
        <taxon>Bacteria</taxon>
        <taxon>Deltaproteobacteria</taxon>
        <taxon>SAR324 cluster</taxon>
    </lineage>
</organism>
<evidence type="ECO:0000313" key="5">
    <source>
        <dbReference type="Proteomes" id="UP000524246"/>
    </source>
</evidence>
<dbReference type="PROSITE" id="PS51257">
    <property type="entry name" value="PROKAR_LIPOPROTEIN"/>
    <property type="match status" value="1"/>
</dbReference>